<dbReference type="InterPro" id="IPR037523">
    <property type="entry name" value="VOC_core"/>
</dbReference>
<evidence type="ECO:0000313" key="10">
    <source>
        <dbReference type="EMBL" id="MFM0641169.1"/>
    </source>
</evidence>
<dbReference type="Gene3D" id="3.10.180.10">
    <property type="entry name" value="2,3-Dihydroxybiphenyl 1,2-Dioxygenase, domain 1"/>
    <property type="match status" value="2"/>
</dbReference>
<keyword evidence="4 8" id="KW-0058">Aromatic hydrocarbons catabolism</keyword>
<dbReference type="EMBL" id="JAQQCF010000036">
    <property type="protein sequence ID" value="MFM0641169.1"/>
    <property type="molecule type" value="Genomic_DNA"/>
</dbReference>
<dbReference type="PROSITE" id="PS00082">
    <property type="entry name" value="EXTRADIOL_DIOXYGENAS"/>
    <property type="match status" value="1"/>
</dbReference>
<feature type="domain" description="VOC" evidence="9">
    <location>
        <begin position="15"/>
        <end position="121"/>
    </location>
</feature>
<organism evidence="10 11">
    <name type="scientific">Paraburkholderia metrosideri</name>
    <dbReference type="NCBI Taxonomy" id="580937"/>
    <lineage>
        <taxon>Bacteria</taxon>
        <taxon>Pseudomonadati</taxon>
        <taxon>Pseudomonadota</taxon>
        <taxon>Betaproteobacteria</taxon>
        <taxon>Burkholderiales</taxon>
        <taxon>Burkholderiaceae</taxon>
        <taxon>Paraburkholderia</taxon>
    </lineage>
</organism>
<dbReference type="SUPFAM" id="SSF54593">
    <property type="entry name" value="Glyoxalase/Bleomycin resistance protein/Dihydroxybiphenyl dioxygenase"/>
    <property type="match status" value="1"/>
</dbReference>
<keyword evidence="7 8" id="KW-0408">Iron</keyword>
<dbReference type="PROSITE" id="PS51819">
    <property type="entry name" value="VOC"/>
    <property type="match status" value="2"/>
</dbReference>
<keyword evidence="6 8" id="KW-0560">Oxidoreductase</keyword>
<dbReference type="InterPro" id="IPR029068">
    <property type="entry name" value="Glyas_Bleomycin-R_OHBP_Dase"/>
</dbReference>
<evidence type="ECO:0000313" key="11">
    <source>
        <dbReference type="Proteomes" id="UP001629432"/>
    </source>
</evidence>
<keyword evidence="3" id="KW-0479">Metal-binding</keyword>
<evidence type="ECO:0000256" key="4">
    <source>
        <dbReference type="ARBA" id="ARBA00022797"/>
    </source>
</evidence>
<evidence type="ECO:0000256" key="3">
    <source>
        <dbReference type="ARBA" id="ARBA00022723"/>
    </source>
</evidence>
<accession>A0ABW9E2N0</accession>
<dbReference type="InterPro" id="IPR004360">
    <property type="entry name" value="Glyas_Fos-R_dOase_dom"/>
</dbReference>
<evidence type="ECO:0000259" key="9">
    <source>
        <dbReference type="PROSITE" id="PS51819"/>
    </source>
</evidence>
<keyword evidence="5 8" id="KW-0223">Dioxygenase</keyword>
<dbReference type="Proteomes" id="UP001629432">
    <property type="component" value="Unassembled WGS sequence"/>
</dbReference>
<comment type="cofactor">
    <cofactor evidence="1 8">
        <name>Fe(2+)</name>
        <dbReference type="ChEBI" id="CHEBI:29033"/>
    </cofactor>
</comment>
<keyword evidence="11" id="KW-1185">Reference proteome</keyword>
<protein>
    <submittedName>
        <fullName evidence="10">VOC family protein</fullName>
    </submittedName>
</protein>
<dbReference type="PANTHER" id="PTHR43048">
    <property type="entry name" value="METHYLMALONYL-COA EPIMERASE"/>
    <property type="match status" value="1"/>
</dbReference>
<gene>
    <name evidence="10" type="ORF">PQQ63_31175</name>
</gene>
<dbReference type="Pfam" id="PF00903">
    <property type="entry name" value="Glyoxalase"/>
    <property type="match status" value="2"/>
</dbReference>
<evidence type="ECO:0000256" key="6">
    <source>
        <dbReference type="ARBA" id="ARBA00023002"/>
    </source>
</evidence>
<reference evidence="10 11" key="1">
    <citation type="journal article" date="2024" name="Chem. Sci.">
        <title>Discovery of megapolipeptins by genome mining of a Burkholderiales bacteria collection.</title>
        <authorList>
            <person name="Paulo B.S."/>
            <person name="Recchia M.J.J."/>
            <person name="Lee S."/>
            <person name="Fergusson C.H."/>
            <person name="Romanowski S.B."/>
            <person name="Hernandez A."/>
            <person name="Krull N."/>
            <person name="Liu D.Y."/>
            <person name="Cavanagh H."/>
            <person name="Bos A."/>
            <person name="Gray C.A."/>
            <person name="Murphy B.T."/>
            <person name="Linington R.G."/>
            <person name="Eustaquio A.S."/>
        </authorList>
    </citation>
    <scope>NUCLEOTIDE SEQUENCE [LARGE SCALE GENOMIC DNA]</scope>
    <source>
        <strain evidence="10 11">RL17-338-BIC-A</strain>
    </source>
</reference>
<evidence type="ECO:0000256" key="7">
    <source>
        <dbReference type="ARBA" id="ARBA00023004"/>
    </source>
</evidence>
<evidence type="ECO:0000256" key="2">
    <source>
        <dbReference type="ARBA" id="ARBA00008784"/>
    </source>
</evidence>
<proteinExistence type="inferred from homology"/>
<dbReference type="InterPro" id="IPR000486">
    <property type="entry name" value="Xdiol_ring_cleave_dOase_1/2"/>
</dbReference>
<feature type="domain" description="VOC" evidence="9">
    <location>
        <begin position="157"/>
        <end position="272"/>
    </location>
</feature>
<name>A0ABW9E2N0_9BURK</name>
<comment type="caution">
    <text evidence="10">The sequence shown here is derived from an EMBL/GenBank/DDBJ whole genome shotgun (WGS) entry which is preliminary data.</text>
</comment>
<dbReference type="PANTHER" id="PTHR43048:SF3">
    <property type="entry name" value="METHYLMALONYL-COA EPIMERASE, MITOCHONDRIAL"/>
    <property type="match status" value="1"/>
</dbReference>
<evidence type="ECO:0000256" key="1">
    <source>
        <dbReference type="ARBA" id="ARBA00001954"/>
    </source>
</evidence>
<dbReference type="RefSeq" id="WP_408339757.1">
    <property type="nucleotide sequence ID" value="NZ_JAQQCF010000036.1"/>
</dbReference>
<evidence type="ECO:0000256" key="8">
    <source>
        <dbReference type="RuleBase" id="RU000683"/>
    </source>
</evidence>
<evidence type="ECO:0000256" key="5">
    <source>
        <dbReference type="ARBA" id="ARBA00022964"/>
    </source>
</evidence>
<sequence>MTGIHAASRDASVHSIDHFALNVPSIEDAERFFRAFGLAVSRAGHEDQELELRAADGHRWARVISSSGKSLAYLSFNCFERDLDAIRSQVEVVGTTTEVMHDGAGFWFRDPDGNLVQVKVGPKTSPSTKTPSIIAERASDQRGSHMRSESKTVHPRRLSHVLLFTPDVLGALAFYEKTLGLRLSDKSLDIIAFTHAPHGCDHHLVAFAKSSARGWHHCAWDVDDVNMVGEGASQMAAAGFDKGWGTGRHVLGSNYFFYVEDPWGSFCEYSADIDFVSAGHTWPAGDFPPEDSLYLWGPPVPDNFVHNTEASDAGSVPAG</sequence>
<dbReference type="InterPro" id="IPR051785">
    <property type="entry name" value="MMCE/EMCE_epimerase"/>
</dbReference>
<comment type="similarity">
    <text evidence="2 8">Belongs to the extradiol ring-cleavage dioxygenase family.</text>
</comment>